<evidence type="ECO:0000256" key="2">
    <source>
        <dbReference type="ARBA" id="ARBA00007495"/>
    </source>
</evidence>
<evidence type="ECO:0000256" key="8">
    <source>
        <dbReference type="ARBA" id="ARBA00023295"/>
    </source>
</evidence>
<gene>
    <name evidence="12" type="ORF">JAV76_14715</name>
</gene>
<organism evidence="12 13">
    <name type="scientific">Sanguibacter suaedae</name>
    <dbReference type="NCBI Taxonomy" id="2795737"/>
    <lineage>
        <taxon>Bacteria</taxon>
        <taxon>Bacillati</taxon>
        <taxon>Actinomycetota</taxon>
        <taxon>Actinomycetes</taxon>
        <taxon>Micrococcales</taxon>
        <taxon>Sanguibacteraceae</taxon>
        <taxon>Sanguibacter</taxon>
    </lineage>
</organism>
<dbReference type="PANTHER" id="PTHR31490:SF88">
    <property type="entry name" value="BETA-XYLANASE"/>
    <property type="match status" value="1"/>
</dbReference>
<keyword evidence="7" id="KW-0119">Carbohydrate metabolism</keyword>
<dbReference type="Proteomes" id="UP000602087">
    <property type="component" value="Unassembled WGS sequence"/>
</dbReference>
<feature type="non-terminal residue" evidence="12">
    <location>
        <position position="117"/>
    </location>
</feature>
<sequence>MNGTAPRRWSRVAAVLGSALVAGSLLAPVLTAPASAADREPLRDAAERTGRTVGVALAPHLLDDPAYRSVAEREFSLVVAENAMKWDSTEPNRGTFTWGGADEVAQFAADNDAELYG</sequence>
<evidence type="ECO:0000256" key="6">
    <source>
        <dbReference type="ARBA" id="ARBA00022801"/>
    </source>
</evidence>
<dbReference type="RefSeq" id="WP_198734831.1">
    <property type="nucleotide sequence ID" value="NZ_JAEINH010000023.1"/>
</dbReference>
<dbReference type="AlphaFoldDB" id="A0A934MAX8"/>
<evidence type="ECO:0000256" key="5">
    <source>
        <dbReference type="ARBA" id="ARBA00022729"/>
    </source>
</evidence>
<comment type="catalytic activity">
    <reaction evidence="1">
        <text>Endohydrolysis of (1-&gt;4)-beta-D-xylosidic linkages in xylans.</text>
        <dbReference type="EC" id="3.2.1.8"/>
    </reaction>
</comment>
<dbReference type="InterPro" id="IPR001000">
    <property type="entry name" value="GH10_dom"/>
</dbReference>
<keyword evidence="6" id="KW-0378">Hydrolase</keyword>
<dbReference type="EC" id="3.2.1.8" evidence="3"/>
<keyword evidence="5 10" id="KW-0732">Signal</keyword>
<dbReference type="Gene3D" id="3.20.20.80">
    <property type="entry name" value="Glycosidases"/>
    <property type="match status" value="1"/>
</dbReference>
<evidence type="ECO:0000313" key="13">
    <source>
        <dbReference type="Proteomes" id="UP000602087"/>
    </source>
</evidence>
<dbReference type="InterPro" id="IPR017853">
    <property type="entry name" value="GH"/>
</dbReference>
<proteinExistence type="inferred from homology"/>
<evidence type="ECO:0000256" key="7">
    <source>
        <dbReference type="ARBA" id="ARBA00023277"/>
    </source>
</evidence>
<keyword evidence="4" id="KW-0858">Xylan degradation</keyword>
<feature type="signal peptide" evidence="10">
    <location>
        <begin position="1"/>
        <end position="27"/>
    </location>
</feature>
<dbReference type="InterPro" id="IPR044846">
    <property type="entry name" value="GH10"/>
</dbReference>
<dbReference type="SUPFAM" id="SSF51445">
    <property type="entry name" value="(Trans)glycosidases"/>
    <property type="match status" value="1"/>
</dbReference>
<evidence type="ECO:0000256" key="3">
    <source>
        <dbReference type="ARBA" id="ARBA00012590"/>
    </source>
</evidence>
<feature type="chain" id="PRO_5039481390" description="endo-1,4-beta-xylanase" evidence="10">
    <location>
        <begin position="28"/>
        <end position="117"/>
    </location>
</feature>
<dbReference type="GO" id="GO:0031176">
    <property type="term" value="F:endo-1,4-beta-xylanase activity"/>
    <property type="evidence" value="ECO:0007669"/>
    <property type="project" value="UniProtKB-EC"/>
</dbReference>
<evidence type="ECO:0000259" key="11">
    <source>
        <dbReference type="PROSITE" id="PS51760"/>
    </source>
</evidence>
<keyword evidence="8" id="KW-0326">Glycosidase</keyword>
<keyword evidence="13" id="KW-1185">Reference proteome</keyword>
<evidence type="ECO:0000313" key="12">
    <source>
        <dbReference type="EMBL" id="MBI9116263.1"/>
    </source>
</evidence>
<dbReference type="PROSITE" id="PS51760">
    <property type="entry name" value="GH10_2"/>
    <property type="match status" value="1"/>
</dbReference>
<dbReference type="EMBL" id="JAEINH010000023">
    <property type="protein sequence ID" value="MBI9116263.1"/>
    <property type="molecule type" value="Genomic_DNA"/>
</dbReference>
<reference evidence="12" key="1">
    <citation type="submission" date="2020-12" db="EMBL/GenBank/DDBJ databases">
        <title>Sanguibacter suaedae sp. nov., isolated from Suaeda aralocaspica.</title>
        <authorList>
            <person name="Ma Q."/>
        </authorList>
    </citation>
    <scope>NUCLEOTIDE SEQUENCE</scope>
    <source>
        <strain evidence="12">YZGR15</strain>
    </source>
</reference>
<comment type="caution">
    <text evidence="12">The sequence shown here is derived from an EMBL/GenBank/DDBJ whole genome shotgun (WGS) entry which is preliminary data.</text>
</comment>
<accession>A0A934MAX8</accession>
<dbReference type="Pfam" id="PF00331">
    <property type="entry name" value="Glyco_hydro_10"/>
    <property type="match status" value="1"/>
</dbReference>
<dbReference type="PANTHER" id="PTHR31490">
    <property type="entry name" value="GLYCOSYL HYDROLASE"/>
    <property type="match status" value="1"/>
</dbReference>
<feature type="domain" description="GH10" evidence="11">
    <location>
        <begin position="36"/>
        <end position="117"/>
    </location>
</feature>
<comment type="similarity">
    <text evidence="2">Belongs to the glycosyl hydrolase 10 (cellulase F) family.</text>
</comment>
<evidence type="ECO:0000256" key="1">
    <source>
        <dbReference type="ARBA" id="ARBA00000681"/>
    </source>
</evidence>
<evidence type="ECO:0000256" key="10">
    <source>
        <dbReference type="SAM" id="SignalP"/>
    </source>
</evidence>
<name>A0A934MAX8_9MICO</name>
<keyword evidence="9" id="KW-0624">Polysaccharide degradation</keyword>
<evidence type="ECO:0000256" key="4">
    <source>
        <dbReference type="ARBA" id="ARBA00022651"/>
    </source>
</evidence>
<dbReference type="GO" id="GO:0045493">
    <property type="term" value="P:xylan catabolic process"/>
    <property type="evidence" value="ECO:0007669"/>
    <property type="project" value="UniProtKB-KW"/>
</dbReference>
<evidence type="ECO:0000256" key="9">
    <source>
        <dbReference type="ARBA" id="ARBA00023326"/>
    </source>
</evidence>
<protein>
    <recommendedName>
        <fullName evidence="3">endo-1,4-beta-xylanase</fullName>
        <ecNumber evidence="3">3.2.1.8</ecNumber>
    </recommendedName>
</protein>